<protein>
    <submittedName>
        <fullName evidence="2">Uncharacterized protein</fullName>
    </submittedName>
</protein>
<accession>A0A2H3C601</accession>
<evidence type="ECO:0000313" key="3">
    <source>
        <dbReference type="Proteomes" id="UP000218334"/>
    </source>
</evidence>
<gene>
    <name evidence="2" type="ORF">ARMSODRAFT_972131</name>
</gene>
<organism evidence="2 3">
    <name type="scientific">Armillaria solidipes</name>
    <dbReference type="NCBI Taxonomy" id="1076256"/>
    <lineage>
        <taxon>Eukaryota</taxon>
        <taxon>Fungi</taxon>
        <taxon>Dikarya</taxon>
        <taxon>Basidiomycota</taxon>
        <taxon>Agaricomycotina</taxon>
        <taxon>Agaricomycetes</taxon>
        <taxon>Agaricomycetidae</taxon>
        <taxon>Agaricales</taxon>
        <taxon>Marasmiineae</taxon>
        <taxon>Physalacriaceae</taxon>
        <taxon>Armillaria</taxon>
    </lineage>
</organism>
<name>A0A2H3C601_9AGAR</name>
<reference evidence="3" key="1">
    <citation type="journal article" date="2017" name="Nat. Ecol. Evol.">
        <title>Genome expansion and lineage-specific genetic innovations in the forest pathogenic fungi Armillaria.</title>
        <authorList>
            <person name="Sipos G."/>
            <person name="Prasanna A.N."/>
            <person name="Walter M.C."/>
            <person name="O'Connor E."/>
            <person name="Balint B."/>
            <person name="Krizsan K."/>
            <person name="Kiss B."/>
            <person name="Hess J."/>
            <person name="Varga T."/>
            <person name="Slot J."/>
            <person name="Riley R."/>
            <person name="Boka B."/>
            <person name="Rigling D."/>
            <person name="Barry K."/>
            <person name="Lee J."/>
            <person name="Mihaltcheva S."/>
            <person name="LaButti K."/>
            <person name="Lipzen A."/>
            <person name="Waldron R."/>
            <person name="Moloney N.M."/>
            <person name="Sperisen C."/>
            <person name="Kredics L."/>
            <person name="Vagvoelgyi C."/>
            <person name="Patrignani A."/>
            <person name="Fitzpatrick D."/>
            <person name="Nagy I."/>
            <person name="Doyle S."/>
            <person name="Anderson J.B."/>
            <person name="Grigoriev I.V."/>
            <person name="Gueldener U."/>
            <person name="Muensterkoetter M."/>
            <person name="Nagy L.G."/>
        </authorList>
    </citation>
    <scope>NUCLEOTIDE SEQUENCE [LARGE SCALE GENOMIC DNA]</scope>
    <source>
        <strain evidence="3">28-4</strain>
    </source>
</reference>
<keyword evidence="3" id="KW-1185">Reference proteome</keyword>
<feature type="region of interest" description="Disordered" evidence="1">
    <location>
        <begin position="150"/>
        <end position="171"/>
    </location>
</feature>
<dbReference type="AlphaFoldDB" id="A0A2H3C601"/>
<dbReference type="EMBL" id="KZ293420">
    <property type="protein sequence ID" value="PBK73748.1"/>
    <property type="molecule type" value="Genomic_DNA"/>
</dbReference>
<feature type="compositionally biased region" description="Basic and acidic residues" evidence="1">
    <location>
        <begin position="156"/>
        <end position="171"/>
    </location>
</feature>
<sequence>MAWHHGSGLKFQKGDTETKVGTIVTAGMQSRSVERQEIVCGKEKREFLGPYLPEYHRVKAVAKQRPRLFAQFQSCLWLAWSKHWLLELWAPDPEDADAVHHWNCCRQRDLLIIIRTLVLWEPFYAEGHKKKQAGPAELYSICVCSEDSAQLSGMRQSDRVPKPMKRPDGTS</sequence>
<proteinExistence type="predicted"/>
<dbReference type="Proteomes" id="UP000218334">
    <property type="component" value="Unassembled WGS sequence"/>
</dbReference>
<evidence type="ECO:0000256" key="1">
    <source>
        <dbReference type="SAM" id="MobiDB-lite"/>
    </source>
</evidence>
<evidence type="ECO:0000313" key="2">
    <source>
        <dbReference type="EMBL" id="PBK73748.1"/>
    </source>
</evidence>